<dbReference type="OrthoDB" id="498744at2759"/>
<comment type="similarity">
    <text evidence="1">Belongs to the IMPACT family.</text>
</comment>
<dbReference type="PANTHER" id="PTHR16301:SF20">
    <property type="entry name" value="IMPACT FAMILY MEMBER YIGZ"/>
    <property type="match status" value="1"/>
</dbReference>
<feature type="domain" description="UPF0029" evidence="3">
    <location>
        <begin position="179"/>
        <end position="231"/>
    </location>
</feature>
<dbReference type="PROSITE" id="PS00910">
    <property type="entry name" value="UPF0029"/>
    <property type="match status" value="1"/>
</dbReference>
<dbReference type="Proteomes" id="UP000001568">
    <property type="component" value="Chromosome 4"/>
</dbReference>
<dbReference type="Pfam" id="PF01205">
    <property type="entry name" value="Impact_N"/>
    <property type="match status" value="1"/>
</dbReference>
<protein>
    <recommendedName>
        <fullName evidence="6">Impact N-terminal domain-containing protein</fullName>
    </recommendedName>
</protein>
<dbReference type="EMBL" id="CP000584">
    <property type="protein sequence ID" value="ABO95761.1"/>
    <property type="molecule type" value="Genomic_DNA"/>
</dbReference>
<dbReference type="HOGENOM" id="CLU_083552_3_1_1"/>
<dbReference type="InterPro" id="IPR020569">
    <property type="entry name" value="UPF0029_Impact_CS"/>
</dbReference>
<dbReference type="PANTHER" id="PTHR16301">
    <property type="entry name" value="IMPACT-RELATED"/>
    <property type="match status" value="1"/>
</dbReference>
<dbReference type="InterPro" id="IPR015269">
    <property type="entry name" value="UPF0029_Impact_C"/>
</dbReference>
<gene>
    <name evidence="4" type="ORF">OSTLU_37283</name>
</gene>
<dbReference type="AlphaFoldDB" id="A4RVU2"/>
<evidence type="ECO:0008006" key="6">
    <source>
        <dbReference type="Google" id="ProtNLM"/>
    </source>
</evidence>
<dbReference type="InterPro" id="IPR036956">
    <property type="entry name" value="Impact_N_sf"/>
</dbReference>
<dbReference type="InterPro" id="IPR035647">
    <property type="entry name" value="EFG_III/V"/>
</dbReference>
<name>A4RVU2_OSTLU</name>
<dbReference type="RefSeq" id="XP_001417468.1">
    <property type="nucleotide sequence ID" value="XM_001417431.1"/>
</dbReference>
<dbReference type="InterPro" id="IPR023582">
    <property type="entry name" value="Impact"/>
</dbReference>
<dbReference type="KEGG" id="olu:OSTLU_37283"/>
<feature type="domain" description="Impact N-terminal" evidence="2">
    <location>
        <begin position="55"/>
        <end position="156"/>
    </location>
</feature>
<dbReference type="SUPFAM" id="SSF54211">
    <property type="entry name" value="Ribosomal protein S5 domain 2-like"/>
    <property type="match status" value="1"/>
</dbReference>
<proteinExistence type="inferred from homology"/>
<sequence>MLSSTLRAIGENLNLVPSRSSIFRRSLASRRAPAPPRASSYRTPSDVCRVETEVKKSRFVALAAPCASADDALRFVKERSDLSASHNCWAFRYGEAQYRFSDDGEPGGTAGQPILNAVTASGLDHCVVLVTRYYGGTQLGTGGLIRAYGGAAQSALELAAKEATEVRAKVDAVVNAAPGDLGKIFLALDEFAAEKIDEEYSDDGSVHIQIECEEEVAETLKERLANATSGRASFKFWAR</sequence>
<keyword evidence="5" id="KW-1185">Reference proteome</keyword>
<dbReference type="OMA" id="YWIENER"/>
<reference evidence="4 5" key="1">
    <citation type="journal article" date="2007" name="Proc. Natl. Acad. Sci. U.S.A.">
        <title>The tiny eukaryote Ostreococcus provides genomic insights into the paradox of plankton speciation.</title>
        <authorList>
            <person name="Palenik B."/>
            <person name="Grimwood J."/>
            <person name="Aerts A."/>
            <person name="Rouze P."/>
            <person name="Salamov A."/>
            <person name="Putnam N."/>
            <person name="Dupont C."/>
            <person name="Jorgensen R."/>
            <person name="Derelle E."/>
            <person name="Rombauts S."/>
            <person name="Zhou K."/>
            <person name="Otillar R."/>
            <person name="Merchant S.S."/>
            <person name="Podell S."/>
            <person name="Gaasterland T."/>
            <person name="Napoli C."/>
            <person name="Gendler K."/>
            <person name="Manuell A."/>
            <person name="Tai V."/>
            <person name="Vallon O."/>
            <person name="Piganeau G."/>
            <person name="Jancek S."/>
            <person name="Heijde M."/>
            <person name="Jabbari K."/>
            <person name="Bowler C."/>
            <person name="Lohr M."/>
            <person name="Robbens S."/>
            <person name="Werner G."/>
            <person name="Dubchak I."/>
            <person name="Pazour G.J."/>
            <person name="Ren Q."/>
            <person name="Paulsen I."/>
            <person name="Delwiche C."/>
            <person name="Schmutz J."/>
            <person name="Rokhsar D."/>
            <person name="Van de Peer Y."/>
            <person name="Moreau H."/>
            <person name="Grigoriev I.V."/>
        </authorList>
    </citation>
    <scope>NUCLEOTIDE SEQUENCE [LARGE SCALE GENOMIC DNA]</scope>
    <source>
        <strain evidence="4 5">CCE9901</strain>
    </source>
</reference>
<organism evidence="4 5">
    <name type="scientific">Ostreococcus lucimarinus (strain CCE9901)</name>
    <dbReference type="NCBI Taxonomy" id="436017"/>
    <lineage>
        <taxon>Eukaryota</taxon>
        <taxon>Viridiplantae</taxon>
        <taxon>Chlorophyta</taxon>
        <taxon>Mamiellophyceae</taxon>
        <taxon>Mamiellales</taxon>
        <taxon>Bathycoccaceae</taxon>
        <taxon>Ostreococcus</taxon>
    </lineage>
</organism>
<evidence type="ECO:0000259" key="2">
    <source>
        <dbReference type="Pfam" id="PF01205"/>
    </source>
</evidence>
<evidence type="ECO:0000313" key="4">
    <source>
        <dbReference type="EMBL" id="ABO95761.1"/>
    </source>
</evidence>
<dbReference type="Pfam" id="PF09186">
    <property type="entry name" value="DUF1949"/>
    <property type="match status" value="1"/>
</dbReference>
<dbReference type="GO" id="GO:0005737">
    <property type="term" value="C:cytoplasm"/>
    <property type="evidence" value="ECO:0007669"/>
    <property type="project" value="TreeGrafter"/>
</dbReference>
<evidence type="ECO:0000259" key="3">
    <source>
        <dbReference type="Pfam" id="PF09186"/>
    </source>
</evidence>
<dbReference type="InterPro" id="IPR020568">
    <property type="entry name" value="Ribosomal_Su5_D2-typ_SF"/>
</dbReference>
<evidence type="ECO:0000256" key="1">
    <source>
        <dbReference type="ARBA" id="ARBA00007665"/>
    </source>
</evidence>
<dbReference type="Gene3D" id="3.30.230.30">
    <property type="entry name" value="Impact, N-terminal domain"/>
    <property type="match status" value="1"/>
</dbReference>
<accession>A4RVU2</accession>
<dbReference type="GO" id="GO:0006446">
    <property type="term" value="P:regulation of translational initiation"/>
    <property type="evidence" value="ECO:0007669"/>
    <property type="project" value="TreeGrafter"/>
</dbReference>
<dbReference type="GeneID" id="5001595"/>
<dbReference type="Gramene" id="ABO95761">
    <property type="protein sequence ID" value="ABO95761"/>
    <property type="gene ID" value="OSTLU_37283"/>
</dbReference>
<dbReference type="eggNOG" id="KOG3299">
    <property type="taxonomic scope" value="Eukaryota"/>
</dbReference>
<dbReference type="SUPFAM" id="SSF54980">
    <property type="entry name" value="EF-G C-terminal domain-like"/>
    <property type="match status" value="1"/>
</dbReference>
<dbReference type="InterPro" id="IPR001498">
    <property type="entry name" value="Impact_N"/>
</dbReference>
<evidence type="ECO:0000313" key="5">
    <source>
        <dbReference type="Proteomes" id="UP000001568"/>
    </source>
</evidence>